<dbReference type="PANTHER" id="PTHR34351">
    <property type="entry name" value="SLR1927 PROTEIN-RELATED"/>
    <property type="match status" value="1"/>
</dbReference>
<keyword evidence="5" id="KW-1185">Reference proteome</keyword>
<feature type="compositionally biased region" description="Low complexity" evidence="1">
    <location>
        <begin position="170"/>
        <end position="179"/>
    </location>
</feature>
<organism evidence="4 5">
    <name type="scientific">Kineococcus glutinatus</name>
    <dbReference type="NCBI Taxonomy" id="1070872"/>
    <lineage>
        <taxon>Bacteria</taxon>
        <taxon>Bacillati</taxon>
        <taxon>Actinomycetota</taxon>
        <taxon>Actinomycetes</taxon>
        <taxon>Kineosporiales</taxon>
        <taxon>Kineosporiaceae</taxon>
        <taxon>Kineococcus</taxon>
    </lineage>
</organism>
<keyword evidence="2" id="KW-1133">Transmembrane helix</keyword>
<feature type="region of interest" description="Disordered" evidence="1">
    <location>
        <begin position="157"/>
        <end position="182"/>
    </location>
</feature>
<evidence type="ECO:0000256" key="2">
    <source>
        <dbReference type="SAM" id="Phobius"/>
    </source>
</evidence>
<reference evidence="5" key="1">
    <citation type="journal article" date="2019" name="Int. J. Syst. Evol. Microbiol.">
        <title>The Global Catalogue of Microorganisms (GCM) 10K type strain sequencing project: providing services to taxonomists for standard genome sequencing and annotation.</title>
        <authorList>
            <consortium name="The Broad Institute Genomics Platform"/>
            <consortium name="The Broad Institute Genome Sequencing Center for Infectious Disease"/>
            <person name="Wu L."/>
            <person name="Ma J."/>
        </authorList>
    </citation>
    <scope>NUCLEOTIDE SEQUENCE [LARGE SCALE GENOMIC DNA]</scope>
    <source>
        <strain evidence="5">JCM 18126</strain>
    </source>
</reference>
<dbReference type="Pfam" id="PF01882">
    <property type="entry name" value="DUF58"/>
    <property type="match status" value="1"/>
</dbReference>
<evidence type="ECO:0000259" key="3">
    <source>
        <dbReference type="Pfam" id="PF01882"/>
    </source>
</evidence>
<feature type="domain" description="DUF58" evidence="3">
    <location>
        <begin position="186"/>
        <end position="312"/>
    </location>
</feature>
<protein>
    <submittedName>
        <fullName evidence="4">DUF58 domain-containing protein</fullName>
    </submittedName>
</protein>
<gene>
    <name evidence="4" type="ORF">GCM10023225_03200</name>
</gene>
<dbReference type="PANTHER" id="PTHR34351:SF1">
    <property type="entry name" value="SLR1927 PROTEIN"/>
    <property type="match status" value="1"/>
</dbReference>
<dbReference type="EMBL" id="BAABIL010000031">
    <property type="protein sequence ID" value="GAA4963178.1"/>
    <property type="molecule type" value="Genomic_DNA"/>
</dbReference>
<sequence>MVAGALLVVAALRLEQRDMLRVGVLLVAVPLVALALTTRARSSLTLRQRSRSLTITAGQRGAVGLTVHCTTSPRGVRLWLEDAVPFVLGAAPRLPVPPLEPGQSLDLRYSVSSDVRGSYRVGPAVLRIGDPLGLCDVRRALGGRTVVDVLPPVHPLPAADLGRRGGTGGTSARSTATSSEADDVALRQYRPGDDLRRVHWRSTARRGEVMVRSDERGGEEDVILLVDRRAGAHAGRGIASSLEWTVTAAASIGTHLLRRGHPVRLLHGGSPERSWHPSLPVEAQVQGLLHELAALAPGPDDDLRQSVRGLGRSAPGMLVALLGAVDEEDVLPLLAARDRSTSALAVVQRTRLWVRTAAPADEAAAQRAELLLAGAGWSTTAAGPGDDIDRVWAQLARAAAVGRTR</sequence>
<evidence type="ECO:0000313" key="4">
    <source>
        <dbReference type="EMBL" id="GAA4963178.1"/>
    </source>
</evidence>
<proteinExistence type="predicted"/>
<dbReference type="Proteomes" id="UP001501195">
    <property type="component" value="Unassembled WGS sequence"/>
</dbReference>
<evidence type="ECO:0000256" key="1">
    <source>
        <dbReference type="SAM" id="MobiDB-lite"/>
    </source>
</evidence>
<dbReference type="InterPro" id="IPR002881">
    <property type="entry name" value="DUF58"/>
</dbReference>
<keyword evidence="2" id="KW-0472">Membrane</keyword>
<keyword evidence="2" id="KW-0812">Transmembrane</keyword>
<feature type="transmembrane region" description="Helical" evidence="2">
    <location>
        <begin position="23"/>
        <end position="41"/>
    </location>
</feature>
<name>A0ABP9H7K1_9ACTN</name>
<accession>A0ABP9H7K1</accession>
<comment type="caution">
    <text evidence="4">The sequence shown here is derived from an EMBL/GenBank/DDBJ whole genome shotgun (WGS) entry which is preliminary data.</text>
</comment>
<evidence type="ECO:0000313" key="5">
    <source>
        <dbReference type="Proteomes" id="UP001501195"/>
    </source>
</evidence>